<gene>
    <name evidence="1" type="ORF">KILIM_031_00380</name>
</gene>
<dbReference type="OrthoDB" id="3378334at2"/>
<comment type="caution">
    <text evidence="1">The sequence shown here is derived from an EMBL/GenBank/DDBJ whole genome shotgun (WGS) entry which is preliminary data.</text>
</comment>
<dbReference type="Proteomes" id="UP000008366">
    <property type="component" value="Unassembled WGS sequence"/>
</dbReference>
<dbReference type="eggNOG" id="ENOG50340WP">
    <property type="taxonomic scope" value="Bacteria"/>
</dbReference>
<evidence type="ECO:0000313" key="2">
    <source>
        <dbReference type="Proteomes" id="UP000008366"/>
    </source>
</evidence>
<sequence>MAKTMPMSRFIQNYNQHLVEAERTDDTLVLEQRGGRPSWVLESARRAEATSEATRLLSNALAALVHDEMLLSSYVTRLLDELPWVGFLPEVDRASFVTEAAEALRACASVGRFTALVVLIEDWRNTADVWSDPELAANLLEGVPDPLDQPV</sequence>
<proteinExistence type="predicted"/>
<dbReference type="AlphaFoldDB" id="K6WQF7"/>
<dbReference type="RefSeq" id="WP_006592598.1">
    <property type="nucleotide sequence ID" value="NZ_BAHD01000031.1"/>
</dbReference>
<protein>
    <recommendedName>
        <fullName evidence="3">Prevent-host-death family protein</fullName>
    </recommendedName>
</protein>
<reference evidence="1 2" key="1">
    <citation type="submission" date="2012-08" db="EMBL/GenBank/DDBJ databases">
        <title>Whole genome shotgun sequence of Kineosphaera limosa NBRC 100340.</title>
        <authorList>
            <person name="Yoshida I."/>
            <person name="Isaki S."/>
            <person name="Hosoyama A."/>
            <person name="Tsuchikane K."/>
            <person name="Katsumata H."/>
            <person name="Ando Y."/>
            <person name="Ohji S."/>
            <person name="Hamada M."/>
            <person name="Tamura T."/>
            <person name="Yamazoe A."/>
            <person name="Yamazaki S."/>
            <person name="Fujita N."/>
        </authorList>
    </citation>
    <scope>NUCLEOTIDE SEQUENCE [LARGE SCALE GENOMIC DNA]</scope>
    <source>
        <strain evidence="1 2">NBRC 100340</strain>
    </source>
</reference>
<keyword evidence="2" id="KW-1185">Reference proteome</keyword>
<accession>K6WQF7</accession>
<name>K6WQF7_9MICO</name>
<dbReference type="EMBL" id="BAHD01000031">
    <property type="protein sequence ID" value="GAB96066.1"/>
    <property type="molecule type" value="Genomic_DNA"/>
</dbReference>
<dbReference type="STRING" id="1184609.KILIM_031_00380"/>
<organism evidence="1 2">
    <name type="scientific">Kineosphaera limosa NBRC 100340</name>
    <dbReference type="NCBI Taxonomy" id="1184609"/>
    <lineage>
        <taxon>Bacteria</taxon>
        <taxon>Bacillati</taxon>
        <taxon>Actinomycetota</taxon>
        <taxon>Actinomycetes</taxon>
        <taxon>Micrococcales</taxon>
        <taxon>Dermatophilaceae</taxon>
        <taxon>Kineosphaera</taxon>
    </lineage>
</organism>
<evidence type="ECO:0000313" key="1">
    <source>
        <dbReference type="EMBL" id="GAB96066.1"/>
    </source>
</evidence>
<evidence type="ECO:0008006" key="3">
    <source>
        <dbReference type="Google" id="ProtNLM"/>
    </source>
</evidence>